<dbReference type="PANTHER" id="PTHR30461:SF23">
    <property type="entry name" value="DNA RECOMBINASE-RELATED"/>
    <property type="match status" value="1"/>
</dbReference>
<dbReference type="InterPro" id="IPR038109">
    <property type="entry name" value="DNA_bind_recomb_sf"/>
</dbReference>
<protein>
    <submittedName>
        <fullName evidence="3">Recombinase family protein</fullName>
    </submittedName>
</protein>
<dbReference type="SUPFAM" id="SSF53041">
    <property type="entry name" value="Resolvase-like"/>
    <property type="match status" value="1"/>
</dbReference>
<dbReference type="Pfam" id="PF07508">
    <property type="entry name" value="Recombinase"/>
    <property type="match status" value="1"/>
</dbReference>
<dbReference type="InterPro" id="IPR025827">
    <property type="entry name" value="Zn_ribbon_recom_dom"/>
</dbReference>
<dbReference type="RefSeq" id="WP_186867745.1">
    <property type="nucleotide sequence ID" value="NZ_JACOPH010000019.1"/>
</dbReference>
<dbReference type="SMART" id="SM00857">
    <property type="entry name" value="Resolvase"/>
    <property type="match status" value="1"/>
</dbReference>
<dbReference type="EMBL" id="JACOPH010000019">
    <property type="protein sequence ID" value="MBC5715370.1"/>
    <property type="molecule type" value="Genomic_DNA"/>
</dbReference>
<dbReference type="InterPro" id="IPR050639">
    <property type="entry name" value="SSR_resolvase"/>
</dbReference>
<comment type="caution">
    <text evidence="3">The sequence shown here is derived from an EMBL/GenBank/DDBJ whole genome shotgun (WGS) entry which is preliminary data.</text>
</comment>
<dbReference type="InterPro" id="IPR011109">
    <property type="entry name" value="DNA_bind_recombinase_dom"/>
</dbReference>
<proteinExistence type="predicted"/>
<dbReference type="PROSITE" id="PS51736">
    <property type="entry name" value="RECOMBINASES_3"/>
    <property type="match status" value="1"/>
</dbReference>
<keyword evidence="4" id="KW-1185">Reference proteome</keyword>
<feature type="domain" description="Recombinase" evidence="2">
    <location>
        <begin position="187"/>
        <end position="329"/>
    </location>
</feature>
<feature type="domain" description="Resolvase/invertase-type recombinase catalytic" evidence="1">
    <location>
        <begin position="23"/>
        <end position="179"/>
    </location>
</feature>
<dbReference type="PANTHER" id="PTHR30461">
    <property type="entry name" value="DNA-INVERTASE FROM LAMBDOID PROPHAGE"/>
    <property type="match status" value="1"/>
</dbReference>
<dbReference type="AlphaFoldDB" id="A0A923LQN6"/>
<sequence length="576" mass="66101">MARAKNRGYQQSFSPSYTIRRWRLGIYIRLSKEDLKKGKDDSNSVKNQRDLLNDFYRRNIDEFESITEYVDDGHTGTDANREDFQRLLADVMSGKINCVIVKDLSRFARNYSDAGSLIDNLFVQMGVRFISLAENVDSYKNPDSVSNIIVPITNVMNDNYCYQTSKKIRQVFDYKRRNGQYIGAFAPYGYVKHPKDKHRLIVDPDAAENVKLIFTMLIQGSSKRAIALYLNEHGVPSPSAYKVQKGLPVSTRGYDDPMWGVRMIHSILTNPTYTGDLAQGRSRVKSYKVHQIEAVPREEWVEVAGTHEAIIDYETFDKVQALLQRDTRTSPKGREVHLFSGFLKCADCGRAITRCVGKNNNVYYSCSTYKNRSRTACTMHSIKHERLEAAVLFAVQHQVHLAVSYSEIVTQINSAPIKKSQSYRLDDLIAAKERELTKITRYKQSLYQDWKDGEITQQEYRDMKADYERQTSDISAVLTRLNAERAELANGVDNEHPALVAFMKYQNIEALNREILVELVDYIKVYENGNISVKFKFADELRKIAEYIEINTTEDTAVAGYPPLQTSLTVCFPNRR</sequence>
<dbReference type="PROSITE" id="PS51737">
    <property type="entry name" value="RECOMBINASE_DNA_BIND"/>
    <property type="match status" value="1"/>
</dbReference>
<dbReference type="Gene3D" id="3.90.1750.20">
    <property type="entry name" value="Putative Large Serine Recombinase, Chain B, Domain 2"/>
    <property type="match status" value="1"/>
</dbReference>
<accession>A0A923LQN6</accession>
<name>A0A923LQN6_9FIRM</name>
<dbReference type="GO" id="GO:0000150">
    <property type="term" value="F:DNA strand exchange activity"/>
    <property type="evidence" value="ECO:0007669"/>
    <property type="project" value="InterPro"/>
</dbReference>
<dbReference type="Proteomes" id="UP000606720">
    <property type="component" value="Unassembled WGS sequence"/>
</dbReference>
<organism evidence="3 4">
    <name type="scientific">Roseburia zhanii</name>
    <dbReference type="NCBI Taxonomy" id="2763064"/>
    <lineage>
        <taxon>Bacteria</taxon>
        <taxon>Bacillati</taxon>
        <taxon>Bacillota</taxon>
        <taxon>Clostridia</taxon>
        <taxon>Lachnospirales</taxon>
        <taxon>Lachnospiraceae</taxon>
        <taxon>Roseburia</taxon>
    </lineage>
</organism>
<evidence type="ECO:0000313" key="4">
    <source>
        <dbReference type="Proteomes" id="UP000606720"/>
    </source>
</evidence>
<dbReference type="InterPro" id="IPR006119">
    <property type="entry name" value="Resolv_N"/>
</dbReference>
<evidence type="ECO:0000259" key="1">
    <source>
        <dbReference type="PROSITE" id="PS51736"/>
    </source>
</evidence>
<dbReference type="InterPro" id="IPR036162">
    <property type="entry name" value="Resolvase-like_N_sf"/>
</dbReference>
<dbReference type="Pfam" id="PF00239">
    <property type="entry name" value="Resolvase"/>
    <property type="match status" value="1"/>
</dbReference>
<dbReference type="GO" id="GO:0003677">
    <property type="term" value="F:DNA binding"/>
    <property type="evidence" value="ECO:0007669"/>
    <property type="project" value="InterPro"/>
</dbReference>
<reference evidence="3" key="1">
    <citation type="submission" date="2020-08" db="EMBL/GenBank/DDBJ databases">
        <title>Genome public.</title>
        <authorList>
            <person name="Liu C."/>
            <person name="Sun Q."/>
        </authorList>
    </citation>
    <scope>NUCLEOTIDE SEQUENCE</scope>
    <source>
        <strain evidence="3">BX1005</strain>
    </source>
</reference>
<gene>
    <name evidence="3" type="ORF">H8S17_14375</name>
</gene>
<dbReference type="Pfam" id="PF13408">
    <property type="entry name" value="Zn_ribbon_recom"/>
    <property type="match status" value="1"/>
</dbReference>
<evidence type="ECO:0000259" key="2">
    <source>
        <dbReference type="PROSITE" id="PS51737"/>
    </source>
</evidence>
<evidence type="ECO:0000313" key="3">
    <source>
        <dbReference type="EMBL" id="MBC5715370.1"/>
    </source>
</evidence>
<dbReference type="Gene3D" id="3.40.50.1390">
    <property type="entry name" value="Resolvase, N-terminal catalytic domain"/>
    <property type="match status" value="1"/>
</dbReference>